<reference evidence="3" key="1">
    <citation type="journal article" date="2011" name="Proc. Natl. Acad. Sci. U.S.A.">
        <title>Obligate biotrophy features unraveled by the genomic analysis of rust fungi.</title>
        <authorList>
            <person name="Duplessis S."/>
            <person name="Cuomo C.A."/>
            <person name="Lin Y.-C."/>
            <person name="Aerts A."/>
            <person name="Tisserant E."/>
            <person name="Veneault-Fourrey C."/>
            <person name="Joly D.L."/>
            <person name="Hacquard S."/>
            <person name="Amselem J."/>
            <person name="Cantarel B.L."/>
            <person name="Chiu R."/>
            <person name="Coutinho P.M."/>
            <person name="Feau N."/>
            <person name="Field M."/>
            <person name="Frey P."/>
            <person name="Gelhaye E."/>
            <person name="Goldberg J."/>
            <person name="Grabherr M.G."/>
            <person name="Kodira C.D."/>
            <person name="Kohler A."/>
            <person name="Kuees U."/>
            <person name="Lindquist E.A."/>
            <person name="Lucas S.M."/>
            <person name="Mago R."/>
            <person name="Mauceli E."/>
            <person name="Morin E."/>
            <person name="Murat C."/>
            <person name="Pangilinan J.L."/>
            <person name="Park R."/>
            <person name="Pearson M."/>
            <person name="Quesneville H."/>
            <person name="Rouhier N."/>
            <person name="Sakthikumar S."/>
            <person name="Salamov A.A."/>
            <person name="Schmutz J."/>
            <person name="Selles B."/>
            <person name="Shapiro H."/>
            <person name="Tanguay P."/>
            <person name="Tuskan G.A."/>
            <person name="Henrissat B."/>
            <person name="Van de Peer Y."/>
            <person name="Rouze P."/>
            <person name="Ellis J.G."/>
            <person name="Dodds P.N."/>
            <person name="Schein J.E."/>
            <person name="Zhong S."/>
            <person name="Hamelin R.C."/>
            <person name="Grigoriev I.V."/>
            <person name="Szabo L.J."/>
            <person name="Martin F."/>
        </authorList>
    </citation>
    <scope>NUCLEOTIDE SEQUENCE [LARGE SCALE GENOMIC DNA]</scope>
    <source>
        <strain evidence="3">98AG31 / pathotype 3-4-7</strain>
    </source>
</reference>
<evidence type="ECO:0000313" key="3">
    <source>
        <dbReference type="Proteomes" id="UP000001072"/>
    </source>
</evidence>
<dbReference type="EMBL" id="GL883121">
    <property type="protein sequence ID" value="EGG04036.1"/>
    <property type="molecule type" value="Genomic_DNA"/>
</dbReference>
<dbReference type="InterPro" id="IPR032675">
    <property type="entry name" value="LRR_dom_sf"/>
</dbReference>
<dbReference type="AlphaFoldDB" id="F4RUA0"/>
<evidence type="ECO:0008006" key="4">
    <source>
        <dbReference type="Google" id="ProtNLM"/>
    </source>
</evidence>
<sequence>MPSDSRTVQLAIWREIVSKRHEATQPVNQHLDFIRKRFEELDSERFIWSKESILDIFLQIELSESPRDPLSSVNKTPKSRIGQRSELPSHEVTEIIQNKKMPHAPVGLMNLPIEIFEKIIETLDHIAKLEAKEIEQKKVRRRVPIMGQGDRKAYKIYVPLDSPILNSIQNFSITSRKIYQLCQPWLWRKLSFPTSLPAPMALWTEDILLRQGCHVQSLRIDFSPMCGDPSWESGENDPFYDNLTVDFESTHVENISSKNIKLLIERCPNLSELNILYDYSRYDDGRTEAFFLDLVSVLSSLRQFRHLEVIGRDIKIMNRFPLKAVTGLPFLESLKCGGVTVSQNRKKLGDGSFGSSLSKLKYLSRLHLYLFEDIDESWCLYNWPGTITELTLQQCSHLLPSTALRIIGHIAPHLQKLELDFNFNYRDPDDYREIDHSWNPHNSLKLQSLTDLKLCSRNPNLLFNFRDCKSLHSLTWTYKTLQHLQSLTDIMSQAPWPQLKKLNIASRHPLDPPRTSVSQAYEDQLSTVVNYCEQAHITANVHAKYFVNTLELQYPSDEDDSDEDDSN</sequence>
<evidence type="ECO:0000313" key="2">
    <source>
        <dbReference type="EMBL" id="EGG04036.1"/>
    </source>
</evidence>
<dbReference type="VEuPathDB" id="FungiDB:MELLADRAFT_108795"/>
<dbReference type="KEGG" id="mlr:MELLADRAFT_108795"/>
<dbReference type="HOGENOM" id="CLU_038719_0_0_1"/>
<protein>
    <recommendedName>
        <fullName evidence="4">F-box domain-containing protein</fullName>
    </recommendedName>
</protein>
<evidence type="ECO:0000256" key="1">
    <source>
        <dbReference type="SAM" id="MobiDB-lite"/>
    </source>
</evidence>
<feature type="region of interest" description="Disordered" evidence="1">
    <location>
        <begin position="66"/>
        <end position="88"/>
    </location>
</feature>
<proteinExistence type="predicted"/>
<keyword evidence="3" id="KW-1185">Reference proteome</keyword>
<dbReference type="RefSeq" id="XP_007412829.1">
    <property type="nucleotide sequence ID" value="XM_007412767.1"/>
</dbReference>
<name>F4RUA0_MELLP</name>
<organism evidence="3">
    <name type="scientific">Melampsora larici-populina (strain 98AG31 / pathotype 3-4-7)</name>
    <name type="common">Poplar leaf rust fungus</name>
    <dbReference type="NCBI Taxonomy" id="747676"/>
    <lineage>
        <taxon>Eukaryota</taxon>
        <taxon>Fungi</taxon>
        <taxon>Dikarya</taxon>
        <taxon>Basidiomycota</taxon>
        <taxon>Pucciniomycotina</taxon>
        <taxon>Pucciniomycetes</taxon>
        <taxon>Pucciniales</taxon>
        <taxon>Melampsoraceae</taxon>
        <taxon>Melampsora</taxon>
    </lineage>
</organism>
<gene>
    <name evidence="2" type="ORF">MELLADRAFT_108795</name>
</gene>
<accession>F4RUA0</accession>
<dbReference type="Gene3D" id="3.80.10.10">
    <property type="entry name" value="Ribonuclease Inhibitor"/>
    <property type="match status" value="1"/>
</dbReference>
<dbReference type="Proteomes" id="UP000001072">
    <property type="component" value="Unassembled WGS sequence"/>
</dbReference>
<dbReference type="InParanoid" id="F4RUA0"/>
<dbReference type="SUPFAM" id="SSF52047">
    <property type="entry name" value="RNI-like"/>
    <property type="match status" value="1"/>
</dbReference>
<dbReference type="GeneID" id="18923570"/>